<evidence type="ECO:0000256" key="7">
    <source>
        <dbReference type="ARBA" id="ARBA00022824"/>
    </source>
</evidence>
<dbReference type="InterPro" id="IPR002591">
    <property type="entry name" value="Phosphodiest/P_Trfase"/>
</dbReference>
<dbReference type="SUPFAM" id="SSF53649">
    <property type="entry name" value="Alkaline phosphatase-like"/>
    <property type="match status" value="1"/>
</dbReference>
<comment type="pathway">
    <text evidence="2">Glycolipid biosynthesis; glycosylphosphatidylinositol-anchor biosynthesis.</text>
</comment>
<evidence type="ECO:0000256" key="9">
    <source>
        <dbReference type="ARBA" id="ARBA00023136"/>
    </source>
</evidence>
<evidence type="ECO:0000256" key="12">
    <source>
        <dbReference type="SAM" id="Phobius"/>
    </source>
</evidence>
<dbReference type="Pfam" id="PF19316">
    <property type="entry name" value="PIGO_PIGG"/>
    <property type="match status" value="1"/>
</dbReference>
<accession>A0AAV1TMS9</accession>
<evidence type="ECO:0000259" key="13">
    <source>
        <dbReference type="Pfam" id="PF19316"/>
    </source>
</evidence>
<keyword evidence="6 12" id="KW-0812">Transmembrane</keyword>
<evidence type="ECO:0000256" key="3">
    <source>
        <dbReference type="ARBA" id="ARBA00005315"/>
    </source>
</evidence>
<evidence type="ECO:0000256" key="5">
    <source>
        <dbReference type="ARBA" id="ARBA00022679"/>
    </source>
</evidence>
<dbReference type="AlphaFoldDB" id="A0AAV1TMS9"/>
<dbReference type="EMBL" id="CAKLBY020000066">
    <property type="protein sequence ID" value="CAK7922636.1"/>
    <property type="molecule type" value="Genomic_DNA"/>
</dbReference>
<dbReference type="Gene3D" id="3.40.720.10">
    <property type="entry name" value="Alkaline Phosphatase, subunit A"/>
    <property type="match status" value="1"/>
</dbReference>
<feature type="region of interest" description="Disordered" evidence="11">
    <location>
        <begin position="34"/>
        <end position="53"/>
    </location>
</feature>
<evidence type="ECO:0000313" key="14">
    <source>
        <dbReference type="EMBL" id="CAK7922636.1"/>
    </source>
</evidence>
<feature type="transmembrane region" description="Helical" evidence="12">
    <location>
        <begin position="559"/>
        <end position="576"/>
    </location>
</feature>
<feature type="domain" description="GPI ethanolamine phosphate transferase 2 C-terminal" evidence="13">
    <location>
        <begin position="726"/>
        <end position="924"/>
    </location>
</feature>
<dbReference type="Pfam" id="PF01663">
    <property type="entry name" value="Phosphodiest"/>
    <property type="match status" value="1"/>
</dbReference>
<reference evidence="14" key="1">
    <citation type="submission" date="2024-01" db="EMBL/GenBank/DDBJ databases">
        <authorList>
            <person name="Webb A."/>
        </authorList>
    </citation>
    <scope>NUCLEOTIDE SEQUENCE</scope>
    <source>
        <strain evidence="14">Pm1</strain>
    </source>
</reference>
<dbReference type="InterPro" id="IPR017850">
    <property type="entry name" value="Alkaline_phosphatase_core_sf"/>
</dbReference>
<evidence type="ECO:0000256" key="10">
    <source>
        <dbReference type="ARBA" id="ARBA00023180"/>
    </source>
</evidence>
<dbReference type="Proteomes" id="UP001162060">
    <property type="component" value="Unassembled WGS sequence"/>
</dbReference>
<name>A0AAV1TMS9_9STRA</name>
<evidence type="ECO:0000256" key="2">
    <source>
        <dbReference type="ARBA" id="ARBA00004687"/>
    </source>
</evidence>
<comment type="similarity">
    <text evidence="3">Belongs to the PIGG/PIGN/PIGO family. PIGG subfamily.</text>
</comment>
<dbReference type="InterPro" id="IPR037674">
    <property type="entry name" value="PIG-G_N"/>
</dbReference>
<dbReference type="GO" id="GO:0005789">
    <property type="term" value="C:endoplasmic reticulum membrane"/>
    <property type="evidence" value="ECO:0007669"/>
    <property type="project" value="UniProtKB-SubCell"/>
</dbReference>
<evidence type="ECO:0000256" key="11">
    <source>
        <dbReference type="SAM" id="MobiDB-lite"/>
    </source>
</evidence>
<keyword evidence="9 12" id="KW-0472">Membrane</keyword>
<gene>
    <name evidence="14" type="ORF">PM001_LOCUS7807</name>
</gene>
<keyword evidence="5" id="KW-0808">Transferase</keyword>
<proteinExistence type="inferred from homology"/>
<keyword evidence="7" id="KW-0256">Endoplasmic reticulum</keyword>
<feature type="transmembrane region" description="Helical" evidence="12">
    <location>
        <begin position="529"/>
        <end position="547"/>
    </location>
</feature>
<feature type="transmembrane region" description="Helical" evidence="12">
    <location>
        <begin position="702"/>
        <end position="720"/>
    </location>
</feature>
<evidence type="ECO:0000256" key="8">
    <source>
        <dbReference type="ARBA" id="ARBA00022989"/>
    </source>
</evidence>
<dbReference type="PANTHER" id="PTHR23072:SF0">
    <property type="entry name" value="GPI ETHANOLAMINE PHOSPHATE TRANSFERASE 2"/>
    <property type="match status" value="1"/>
</dbReference>
<keyword evidence="4" id="KW-0337">GPI-anchor biosynthesis</keyword>
<keyword evidence="8 12" id="KW-1133">Transmembrane helix</keyword>
<evidence type="ECO:0000256" key="1">
    <source>
        <dbReference type="ARBA" id="ARBA00004477"/>
    </source>
</evidence>
<keyword evidence="10" id="KW-0325">Glycoprotein</keyword>
<sequence length="932" mass="102413">MTSPLRLRLLCLSAGVGAFLSTSGLLRLHEVFSPSSSPPLNPQEHTKQQQQDADHRLDVAYDRLVVVLIDALRADMVLGSGAMRKDQEADGYDGKEELNVFMPFTRALVTSGSALGYVAHASVPTVTMPRVKALVTGKAPVFIDILKNFNSGALEEDANLVSLMATSGKRVVFYGDDTWLKLFPTTFARAEGTSGFYTRDTVDVDNNVTRHLTEELDPTMQHAKSGDWDVLVLHYLGLDHVGHLRGPRSRLMQKKMQEMDRVMQLVVDSVREQDAWRKKKDESARPSLILLCSDHGMSEVGNHGGATLEESSALLMFMRGDGEPMLSSADVAYKQQRSQVDLVPTISLLFGLPIPLYSTGLLLDDVIRASSGSVLRRSSYYVRALYRNFQQLYALAKTKFPASALASFDHQFEVPLHQLHKGFQLDEKDFDVDHQTTVMVLRACEILQAKVGQSDGSEYNMVATFSGLLLLFASSVVATAILIAHYQVDVKSRTKQSTINRLLFAVVGVGSVLQIASLSSSSSIENEHATAFFMTTSLLVTVMILLLRRENSAPDSPRPGAVVAIVGLLLIVTRMLRARNQVINFWRLNGLVIDPKLPGNEFAKDDSVSILSTAPMLPSSTLPLGVCIAFVCGIVLRKTARHTIRALRIGALLQFVVGACSGLLFGAGMLACLAVKELSNRIVVDETGSRSWTRWMPPDADASALVVYASIVFISMFAVLATRTLRLSLVEMIVWLLVCLLQRDANYPTLCLLCLQLELVAVLLEYESSRGICHTGITVAGLASWLSQAAFFALGNSHLVTTVDISQSYHGLSSYSQSLVGTLTFVSVFSGPLLCFVQLAQWLDTTAPGKTSTKFTRLLVLDIPRSTSTRWTTCLALFAYQTLRFAVYTVVVSFMRFHLFIWSVFAPKMLYEFAHLAVSLVLVVMLAPSSQQ</sequence>
<feature type="transmembrane region" description="Helical" evidence="12">
    <location>
        <begin position="649"/>
        <end position="671"/>
    </location>
</feature>
<protein>
    <recommendedName>
        <fullName evidence="13">GPI ethanolamine phosphate transferase 2 C-terminal domain-containing protein</fullName>
    </recommendedName>
</protein>
<feature type="transmembrane region" description="Helical" evidence="12">
    <location>
        <begin position="461"/>
        <end position="486"/>
    </location>
</feature>
<dbReference type="InterPro" id="IPR039527">
    <property type="entry name" value="PIGG/GPI7"/>
</dbReference>
<feature type="transmembrane region" description="Helical" evidence="12">
    <location>
        <begin position="910"/>
        <end position="927"/>
    </location>
</feature>
<dbReference type="GO" id="GO:0006506">
    <property type="term" value="P:GPI anchor biosynthetic process"/>
    <property type="evidence" value="ECO:0007669"/>
    <property type="project" value="UniProtKB-KW"/>
</dbReference>
<evidence type="ECO:0000256" key="4">
    <source>
        <dbReference type="ARBA" id="ARBA00022502"/>
    </source>
</evidence>
<organism evidence="14 15">
    <name type="scientific">Peronospora matthiolae</name>
    <dbReference type="NCBI Taxonomy" id="2874970"/>
    <lineage>
        <taxon>Eukaryota</taxon>
        <taxon>Sar</taxon>
        <taxon>Stramenopiles</taxon>
        <taxon>Oomycota</taxon>
        <taxon>Peronosporomycetes</taxon>
        <taxon>Peronosporales</taxon>
        <taxon>Peronosporaceae</taxon>
        <taxon>Peronospora</taxon>
    </lineage>
</organism>
<comment type="caution">
    <text evidence="14">The sequence shown here is derived from an EMBL/GenBank/DDBJ whole genome shotgun (WGS) entry which is preliminary data.</text>
</comment>
<dbReference type="CDD" id="cd16024">
    <property type="entry name" value="GPI_EPT_2"/>
    <property type="match status" value="1"/>
</dbReference>
<feature type="transmembrane region" description="Helical" evidence="12">
    <location>
        <begin position="616"/>
        <end position="637"/>
    </location>
</feature>
<dbReference type="PANTHER" id="PTHR23072">
    <property type="entry name" value="PHOSPHATIDYLINOSITOL GLYCAN-RELATED"/>
    <property type="match status" value="1"/>
</dbReference>
<feature type="transmembrane region" description="Helical" evidence="12">
    <location>
        <begin position="815"/>
        <end position="837"/>
    </location>
</feature>
<comment type="subcellular location">
    <subcellularLocation>
        <location evidence="1">Endoplasmic reticulum membrane</location>
        <topology evidence="1">Multi-pass membrane protein</topology>
    </subcellularLocation>
</comment>
<dbReference type="InterPro" id="IPR045687">
    <property type="entry name" value="PIGG/GPI7_C"/>
</dbReference>
<evidence type="ECO:0000313" key="15">
    <source>
        <dbReference type="Proteomes" id="UP001162060"/>
    </source>
</evidence>
<feature type="compositionally biased region" description="Basic and acidic residues" evidence="11">
    <location>
        <begin position="44"/>
        <end position="53"/>
    </location>
</feature>
<feature type="transmembrane region" description="Helical" evidence="12">
    <location>
        <begin position="885"/>
        <end position="904"/>
    </location>
</feature>
<feature type="transmembrane region" description="Helical" evidence="12">
    <location>
        <begin position="498"/>
        <end position="517"/>
    </location>
</feature>
<dbReference type="GO" id="GO:0051267">
    <property type="term" value="F:CP2 mannose-ethanolamine phosphotransferase activity"/>
    <property type="evidence" value="ECO:0007669"/>
    <property type="project" value="TreeGrafter"/>
</dbReference>
<evidence type="ECO:0000256" key="6">
    <source>
        <dbReference type="ARBA" id="ARBA00022692"/>
    </source>
</evidence>